<dbReference type="PROSITE" id="PS50109">
    <property type="entry name" value="HIS_KIN"/>
    <property type="match status" value="1"/>
</dbReference>
<dbReference type="InterPro" id="IPR003594">
    <property type="entry name" value="HATPase_dom"/>
</dbReference>
<dbReference type="SUPFAM" id="SSF55874">
    <property type="entry name" value="ATPase domain of HSP90 chaperone/DNA topoisomerase II/histidine kinase"/>
    <property type="match status" value="1"/>
</dbReference>
<evidence type="ECO:0000313" key="6">
    <source>
        <dbReference type="EMBL" id="MBX0298196.1"/>
    </source>
</evidence>
<sequence length="470" mass="52204">MSADDETRILLVGLADTIDRQLTAELNNRGFEVESVSAASDCLRRVRKGDVDGIISEYSLPEFDGLQLLRSLRMSQPDLPFLVVPADGSETIAGEALAADADGYVPADSNLETIVTRLQNTLQGTTAQSEDESQYRYRSIVQTSPFPINIFDGSGEIIWCNDAVLDLLDTDCREELLGESIFEFIHPDDRENAREEITAVIEAKESTGPTQMKLRTAAGDIRYIHVSTATGSFFGTDIGQAIIVDLTEQEERKRQLQIFEQWLRHNIRNEMTVIHGMAASIHQGIVDDSTDCARRIQDHAAHLVEQANHERKIVSLISERSDPVVTDLMSVVDRQVAKCRDTFPTADIEITQRAEITTRAVPEIDDAIQELLDNAIQHNHTDTPVVRLELERAAENNGILRILDNGPGIPDRETNNLLIDQEITPLSHGTGLGLVFVYWAVRRSGARITFDTNDPHGSRITLTFPLAADN</sequence>
<dbReference type="PROSITE" id="PS50110">
    <property type="entry name" value="RESPONSE_REGULATORY"/>
    <property type="match status" value="1"/>
</dbReference>
<evidence type="ECO:0000259" key="5">
    <source>
        <dbReference type="PROSITE" id="PS50112"/>
    </source>
</evidence>
<dbReference type="NCBIfam" id="TIGR00229">
    <property type="entry name" value="sensory_box"/>
    <property type="match status" value="1"/>
</dbReference>
<accession>A0AAW4PLD3</accession>
<dbReference type="InterPro" id="IPR011006">
    <property type="entry name" value="CheY-like_superfamily"/>
</dbReference>
<dbReference type="Gene3D" id="3.40.50.2300">
    <property type="match status" value="1"/>
</dbReference>
<protein>
    <submittedName>
        <fullName evidence="6">PAS domain-containing protein</fullName>
    </submittedName>
</protein>
<evidence type="ECO:0000256" key="1">
    <source>
        <dbReference type="ARBA" id="ARBA00022553"/>
    </source>
</evidence>
<keyword evidence="7" id="KW-1185">Reference proteome</keyword>
<evidence type="ECO:0000256" key="2">
    <source>
        <dbReference type="PROSITE-ProRule" id="PRU00169"/>
    </source>
</evidence>
<dbReference type="Gene3D" id="3.30.450.20">
    <property type="entry name" value="PAS domain"/>
    <property type="match status" value="1"/>
</dbReference>
<dbReference type="CDD" id="cd00156">
    <property type="entry name" value="REC"/>
    <property type="match status" value="1"/>
</dbReference>
<gene>
    <name evidence="6" type="ORF">EGH23_25380</name>
</gene>
<evidence type="ECO:0000259" key="3">
    <source>
        <dbReference type="PROSITE" id="PS50109"/>
    </source>
</evidence>
<reference evidence="6 7" key="1">
    <citation type="submission" date="2021-06" db="EMBL/GenBank/DDBJ databases">
        <title>Halomicroarcula sp. a new haloarchaeum isolated from saline soil.</title>
        <authorList>
            <person name="Duran-Viseras A."/>
            <person name="Sanchez-Porro C."/>
            <person name="Ventosa A."/>
        </authorList>
    </citation>
    <scope>NUCLEOTIDE SEQUENCE [LARGE SCALE GENOMIC DNA]</scope>
    <source>
        <strain evidence="6 7">F27</strain>
    </source>
</reference>
<dbReference type="CDD" id="cd00075">
    <property type="entry name" value="HATPase"/>
    <property type="match status" value="1"/>
</dbReference>
<dbReference type="Pfam" id="PF00989">
    <property type="entry name" value="PAS"/>
    <property type="match status" value="1"/>
</dbReference>
<keyword evidence="1" id="KW-0597">Phosphoprotein</keyword>
<dbReference type="InterPro" id="IPR001789">
    <property type="entry name" value="Sig_transdc_resp-reg_receiver"/>
</dbReference>
<dbReference type="SMART" id="SM00091">
    <property type="entry name" value="PAS"/>
    <property type="match status" value="1"/>
</dbReference>
<dbReference type="PANTHER" id="PTHR43547">
    <property type="entry name" value="TWO-COMPONENT HISTIDINE KINASE"/>
    <property type="match status" value="1"/>
</dbReference>
<dbReference type="GO" id="GO:0000155">
    <property type="term" value="F:phosphorelay sensor kinase activity"/>
    <property type="evidence" value="ECO:0007669"/>
    <property type="project" value="TreeGrafter"/>
</dbReference>
<organism evidence="6 7">
    <name type="scientific">Haloarcula nitratireducens</name>
    <dbReference type="NCBI Taxonomy" id="2487749"/>
    <lineage>
        <taxon>Archaea</taxon>
        <taxon>Methanobacteriati</taxon>
        <taxon>Methanobacteriota</taxon>
        <taxon>Stenosarchaea group</taxon>
        <taxon>Halobacteria</taxon>
        <taxon>Halobacteriales</taxon>
        <taxon>Haloarculaceae</taxon>
        <taxon>Haloarcula</taxon>
    </lineage>
</organism>
<comment type="caution">
    <text evidence="6">The sequence shown here is derived from an EMBL/GenBank/DDBJ whole genome shotgun (WGS) entry which is preliminary data.</text>
</comment>
<comment type="caution">
    <text evidence="2">Lacks conserved residue(s) required for the propagation of feature annotation.</text>
</comment>
<dbReference type="Pfam" id="PF02518">
    <property type="entry name" value="HATPase_c"/>
    <property type="match status" value="1"/>
</dbReference>
<dbReference type="InterPro" id="IPR035965">
    <property type="entry name" value="PAS-like_dom_sf"/>
</dbReference>
<name>A0AAW4PLD3_9EURY</name>
<dbReference type="SUPFAM" id="SSF52172">
    <property type="entry name" value="CheY-like"/>
    <property type="match status" value="1"/>
</dbReference>
<evidence type="ECO:0000259" key="4">
    <source>
        <dbReference type="PROSITE" id="PS50110"/>
    </source>
</evidence>
<dbReference type="PANTHER" id="PTHR43547:SF2">
    <property type="entry name" value="HYBRID SIGNAL TRANSDUCTION HISTIDINE KINASE C"/>
    <property type="match status" value="1"/>
</dbReference>
<dbReference type="PROSITE" id="PS50112">
    <property type="entry name" value="PAS"/>
    <property type="match status" value="1"/>
</dbReference>
<dbReference type="CDD" id="cd00130">
    <property type="entry name" value="PAS"/>
    <property type="match status" value="1"/>
</dbReference>
<dbReference type="EMBL" id="RKLT01000043">
    <property type="protein sequence ID" value="MBX0298196.1"/>
    <property type="molecule type" value="Genomic_DNA"/>
</dbReference>
<feature type="domain" description="Response regulatory" evidence="4">
    <location>
        <begin position="8"/>
        <end position="122"/>
    </location>
</feature>
<feature type="domain" description="Histidine kinase" evidence="3">
    <location>
        <begin position="262"/>
        <end position="468"/>
    </location>
</feature>
<evidence type="ECO:0000313" key="7">
    <source>
        <dbReference type="Proteomes" id="UP001430455"/>
    </source>
</evidence>
<dbReference type="SUPFAM" id="SSF55785">
    <property type="entry name" value="PYP-like sensor domain (PAS domain)"/>
    <property type="match status" value="1"/>
</dbReference>
<dbReference type="Proteomes" id="UP001430455">
    <property type="component" value="Unassembled WGS sequence"/>
</dbReference>
<dbReference type="Pfam" id="PF00072">
    <property type="entry name" value="Response_reg"/>
    <property type="match status" value="1"/>
</dbReference>
<dbReference type="RefSeq" id="WP_220582774.1">
    <property type="nucleotide sequence ID" value="NZ_RKLT01000043.1"/>
</dbReference>
<dbReference type="InterPro" id="IPR005467">
    <property type="entry name" value="His_kinase_dom"/>
</dbReference>
<dbReference type="InterPro" id="IPR013767">
    <property type="entry name" value="PAS_fold"/>
</dbReference>
<dbReference type="AlphaFoldDB" id="A0AAW4PLD3"/>
<dbReference type="Gene3D" id="3.30.565.10">
    <property type="entry name" value="Histidine kinase-like ATPase, C-terminal domain"/>
    <property type="match status" value="1"/>
</dbReference>
<feature type="domain" description="PAS" evidence="5">
    <location>
        <begin position="133"/>
        <end position="204"/>
    </location>
</feature>
<dbReference type="InterPro" id="IPR036890">
    <property type="entry name" value="HATPase_C_sf"/>
</dbReference>
<dbReference type="SMART" id="SM00448">
    <property type="entry name" value="REC"/>
    <property type="match status" value="1"/>
</dbReference>
<dbReference type="GO" id="GO:0006355">
    <property type="term" value="P:regulation of DNA-templated transcription"/>
    <property type="evidence" value="ECO:0007669"/>
    <property type="project" value="InterPro"/>
</dbReference>
<dbReference type="InterPro" id="IPR004358">
    <property type="entry name" value="Sig_transdc_His_kin-like_C"/>
</dbReference>
<dbReference type="SMART" id="SM00387">
    <property type="entry name" value="HATPase_c"/>
    <property type="match status" value="1"/>
</dbReference>
<dbReference type="InterPro" id="IPR000014">
    <property type="entry name" value="PAS"/>
</dbReference>
<dbReference type="PRINTS" id="PR00344">
    <property type="entry name" value="BCTRLSENSOR"/>
</dbReference>
<proteinExistence type="predicted"/>